<name>A0A9W4GGA5_BLUGR</name>
<dbReference type="EMBL" id="CAJHIT010000008">
    <property type="protein sequence ID" value="CAD6504429.1"/>
    <property type="molecule type" value="Genomic_DNA"/>
</dbReference>
<reference evidence="1" key="1">
    <citation type="submission" date="2020-10" db="EMBL/GenBank/DDBJ databases">
        <authorList>
            <person name="Muller C M."/>
        </authorList>
    </citation>
    <scope>NUCLEOTIDE SEQUENCE</scope>
    <source>
        <strain evidence="1">THUN-12</strain>
    </source>
</reference>
<comment type="caution">
    <text evidence="1">The sequence shown here is derived from an EMBL/GenBank/DDBJ whole genome shotgun (WGS) entry which is preliminary data.</text>
</comment>
<evidence type="ECO:0000313" key="1">
    <source>
        <dbReference type="EMBL" id="CAD6504429.1"/>
    </source>
</evidence>
<protein>
    <submittedName>
        <fullName evidence="1">BgTH12-06159</fullName>
    </submittedName>
</protein>
<gene>
    <name evidence="1" type="ORF">BGTH12_LOCUS5787</name>
</gene>
<accession>A0A9W4GGA5</accession>
<dbReference type="Proteomes" id="UP000683417">
    <property type="component" value="Unassembled WGS sequence"/>
</dbReference>
<sequence length="69" mass="8064">MINWRRTKGHRPHKHFLSRASASAKLNRPFDNFESFAEYSITFGLIRDNGSLPTIVSNLHRCQRRVLNP</sequence>
<evidence type="ECO:0000313" key="2">
    <source>
        <dbReference type="Proteomes" id="UP000683417"/>
    </source>
</evidence>
<dbReference type="AlphaFoldDB" id="A0A9W4GGA5"/>
<proteinExistence type="predicted"/>
<organism evidence="1 2">
    <name type="scientific">Blumeria graminis f. sp. triticale</name>
    <dbReference type="NCBI Taxonomy" id="1689686"/>
    <lineage>
        <taxon>Eukaryota</taxon>
        <taxon>Fungi</taxon>
        <taxon>Dikarya</taxon>
        <taxon>Ascomycota</taxon>
        <taxon>Pezizomycotina</taxon>
        <taxon>Leotiomycetes</taxon>
        <taxon>Erysiphales</taxon>
        <taxon>Erysiphaceae</taxon>
        <taxon>Blumeria</taxon>
    </lineage>
</organism>